<feature type="compositionally biased region" description="Low complexity" evidence="1">
    <location>
        <begin position="43"/>
        <end position="56"/>
    </location>
</feature>
<keyword evidence="5" id="KW-1185">Reference proteome</keyword>
<evidence type="ECO:0000259" key="2">
    <source>
        <dbReference type="Pfam" id="PF09722"/>
    </source>
</evidence>
<feature type="domain" description="Antitoxin Xre-like helix-turn-helix" evidence="3">
    <location>
        <begin position="76"/>
        <end position="138"/>
    </location>
</feature>
<feature type="region of interest" description="Disordered" evidence="1">
    <location>
        <begin position="1"/>
        <end position="22"/>
    </location>
</feature>
<name>A0A4Z0BKY2_9BURK</name>
<feature type="compositionally biased region" description="Polar residues" evidence="1">
    <location>
        <begin position="1"/>
        <end position="11"/>
    </location>
</feature>
<evidence type="ECO:0000256" key="1">
    <source>
        <dbReference type="SAM" id="MobiDB-lite"/>
    </source>
</evidence>
<dbReference type="NCBIfam" id="TIGR02293">
    <property type="entry name" value="TAS_TIGR02293"/>
    <property type="match status" value="1"/>
</dbReference>
<proteinExistence type="predicted"/>
<dbReference type="InterPro" id="IPR024467">
    <property type="entry name" value="Xre/MbcA/ParS-like_toxin-bd"/>
</dbReference>
<feature type="region of interest" description="Disordered" evidence="1">
    <location>
        <begin position="34"/>
        <end position="62"/>
    </location>
</feature>
<reference evidence="4 5" key="1">
    <citation type="submission" date="2019-03" db="EMBL/GenBank/DDBJ databases">
        <title>Ramlibacter sp. 18x22-1, whole genome shotgun sequence.</title>
        <authorList>
            <person name="Zhang X."/>
            <person name="Feng G."/>
            <person name="Zhu H."/>
        </authorList>
    </citation>
    <scope>NUCLEOTIDE SEQUENCE [LARGE SCALE GENOMIC DNA]</scope>
    <source>
        <strain evidence="4 5">18x22-1</strain>
    </source>
</reference>
<dbReference type="InterPro" id="IPR011979">
    <property type="entry name" value="Antitox_Xre"/>
</dbReference>
<dbReference type="InterPro" id="IPR046847">
    <property type="entry name" value="Xre-like_HTH"/>
</dbReference>
<dbReference type="GO" id="GO:0003677">
    <property type="term" value="F:DNA binding"/>
    <property type="evidence" value="ECO:0007669"/>
    <property type="project" value="InterPro"/>
</dbReference>
<sequence length="196" mass="21124">MWCNFSMTRKTPPTAAAADAGSPRRELWDLLTTHYPPGGAGQPRPASRPAAVKAAEPAPPGEGRLQFSARMAHWIARHGVPAQALEPLQAILDVGRTELAPLLGMDRATVRRYLVPHTGEDEPLLLPPHTSETVLRLAELEALAQETFETGDGARKWLKTPHPMLDGETPLQAASTSYGAQRVREILVAITHGGVA</sequence>
<accession>A0A4Z0BKY2</accession>
<dbReference type="Pfam" id="PF09722">
    <property type="entry name" value="Xre_MbcA_ParS_C"/>
    <property type="match status" value="1"/>
</dbReference>
<gene>
    <name evidence="4" type="ORF">EZ216_16040</name>
</gene>
<dbReference type="Pfam" id="PF20432">
    <property type="entry name" value="Xre-like-HTH"/>
    <property type="match status" value="1"/>
</dbReference>
<feature type="domain" description="Antitoxin Xre/MbcA/ParS-like toxin-binding" evidence="2">
    <location>
        <begin position="144"/>
        <end position="193"/>
    </location>
</feature>
<protein>
    <submittedName>
        <fullName evidence="4">DUF2384 domain-containing protein</fullName>
    </submittedName>
</protein>
<dbReference type="EMBL" id="SMLK01000005">
    <property type="protein sequence ID" value="TFY99069.1"/>
    <property type="molecule type" value="Genomic_DNA"/>
</dbReference>
<evidence type="ECO:0000259" key="3">
    <source>
        <dbReference type="Pfam" id="PF20432"/>
    </source>
</evidence>
<evidence type="ECO:0000313" key="5">
    <source>
        <dbReference type="Proteomes" id="UP000297839"/>
    </source>
</evidence>
<evidence type="ECO:0000313" key="4">
    <source>
        <dbReference type="EMBL" id="TFY99069.1"/>
    </source>
</evidence>
<dbReference type="OrthoDB" id="7831721at2"/>
<organism evidence="4 5">
    <name type="scientific">Ramlibacter humi</name>
    <dbReference type="NCBI Taxonomy" id="2530451"/>
    <lineage>
        <taxon>Bacteria</taxon>
        <taxon>Pseudomonadati</taxon>
        <taxon>Pseudomonadota</taxon>
        <taxon>Betaproteobacteria</taxon>
        <taxon>Burkholderiales</taxon>
        <taxon>Comamonadaceae</taxon>
        <taxon>Ramlibacter</taxon>
    </lineage>
</organism>
<comment type="caution">
    <text evidence="4">The sequence shown here is derived from an EMBL/GenBank/DDBJ whole genome shotgun (WGS) entry which is preliminary data.</text>
</comment>
<dbReference type="AlphaFoldDB" id="A0A4Z0BKY2"/>
<dbReference type="Proteomes" id="UP000297839">
    <property type="component" value="Unassembled WGS sequence"/>
</dbReference>